<comment type="subcellular location">
    <subcellularLocation>
        <location evidence="1">Cell membrane</location>
        <topology evidence="1">Single-pass type II membrane protein</topology>
    </subcellularLocation>
</comment>
<dbReference type="GO" id="GO:0005886">
    <property type="term" value="C:plasma membrane"/>
    <property type="evidence" value="ECO:0007669"/>
    <property type="project" value="UniProtKB-SubCell"/>
</dbReference>
<evidence type="ECO:0000256" key="11">
    <source>
        <dbReference type="ARBA" id="ARBA00023316"/>
    </source>
</evidence>
<keyword evidence="17" id="KW-0732">Signal</keyword>
<evidence type="ECO:0000256" key="1">
    <source>
        <dbReference type="ARBA" id="ARBA00004401"/>
    </source>
</evidence>
<evidence type="ECO:0000256" key="4">
    <source>
        <dbReference type="ARBA" id="ARBA00022692"/>
    </source>
</evidence>
<dbReference type="PANTHER" id="PTHR31297:SF34">
    <property type="entry name" value="GLUCAN 1,3-BETA-GLUCOSIDASE 2"/>
    <property type="match status" value="1"/>
</dbReference>
<evidence type="ECO:0000259" key="18">
    <source>
        <dbReference type="Pfam" id="PF00150"/>
    </source>
</evidence>
<evidence type="ECO:0000256" key="9">
    <source>
        <dbReference type="ARBA" id="ARBA00023180"/>
    </source>
</evidence>
<dbReference type="GO" id="GO:0004338">
    <property type="term" value="F:glucan exo-1,3-beta-glucosidase activity"/>
    <property type="evidence" value="ECO:0007669"/>
    <property type="project" value="UniProtKB-EC"/>
</dbReference>
<dbReference type="SUPFAM" id="SSF51445">
    <property type="entry name" value="(Trans)glycosidases"/>
    <property type="match status" value="1"/>
</dbReference>
<dbReference type="Gene3D" id="3.20.20.80">
    <property type="entry name" value="Glycosidases"/>
    <property type="match status" value="1"/>
</dbReference>
<dbReference type="RefSeq" id="XP_008873705.1">
    <property type="nucleotide sequence ID" value="XM_008875483.1"/>
</dbReference>
<keyword evidence="3" id="KW-1003">Cell membrane</keyword>
<evidence type="ECO:0000256" key="10">
    <source>
        <dbReference type="ARBA" id="ARBA00023295"/>
    </source>
</evidence>
<evidence type="ECO:0000256" key="17">
    <source>
        <dbReference type="SAM" id="SignalP"/>
    </source>
</evidence>
<feature type="domain" description="Glycoside hydrolase family 5" evidence="18">
    <location>
        <begin position="92"/>
        <end position="362"/>
    </location>
</feature>
<dbReference type="Pfam" id="PF00150">
    <property type="entry name" value="Cellulase"/>
    <property type="match status" value="1"/>
</dbReference>
<comment type="catalytic activity">
    <reaction evidence="12">
        <text>Successive hydrolysis of beta-D-glucose units from the non-reducing ends of (1-&gt;3)-beta-D-glucans, releasing alpha-glucose.</text>
        <dbReference type="EC" id="3.2.1.58"/>
    </reaction>
</comment>
<dbReference type="InterPro" id="IPR050386">
    <property type="entry name" value="Glycosyl_hydrolase_5"/>
</dbReference>
<dbReference type="EMBL" id="KI913972">
    <property type="protein sequence ID" value="ETV97496.1"/>
    <property type="molecule type" value="Genomic_DNA"/>
</dbReference>
<keyword evidence="10 16" id="KW-0326">Glycosidase</keyword>
<evidence type="ECO:0000256" key="16">
    <source>
        <dbReference type="RuleBase" id="RU361153"/>
    </source>
</evidence>
<dbReference type="PANTHER" id="PTHR31297">
    <property type="entry name" value="GLUCAN ENDO-1,6-BETA-GLUCOSIDASE B"/>
    <property type="match status" value="1"/>
</dbReference>
<evidence type="ECO:0000256" key="5">
    <source>
        <dbReference type="ARBA" id="ARBA00022801"/>
    </source>
</evidence>
<name>A0A024TV53_9STRA</name>
<gene>
    <name evidence="19" type="ORF">H310_09421</name>
</gene>
<dbReference type="AlphaFoldDB" id="A0A024TV53"/>
<accession>A0A024TV53</accession>
<dbReference type="GeneID" id="20086471"/>
<dbReference type="InterPro" id="IPR001547">
    <property type="entry name" value="Glyco_hydro_5"/>
</dbReference>
<keyword evidence="6" id="KW-0735">Signal-anchor</keyword>
<feature type="chain" id="PRO_5001537730" description="glucan 1,3-beta-glucosidase" evidence="17">
    <location>
        <begin position="21"/>
        <end position="386"/>
    </location>
</feature>
<dbReference type="VEuPathDB" id="FungiDB:H310_09421"/>
<evidence type="ECO:0000313" key="19">
    <source>
        <dbReference type="EMBL" id="ETV97496.1"/>
    </source>
</evidence>
<dbReference type="STRING" id="157072.A0A024TV53"/>
<dbReference type="InterPro" id="IPR017853">
    <property type="entry name" value="GH"/>
</dbReference>
<proteinExistence type="inferred from homology"/>
<evidence type="ECO:0000256" key="13">
    <source>
        <dbReference type="ARBA" id="ARBA00037126"/>
    </source>
</evidence>
<dbReference type="EC" id="3.2.1.58" evidence="14"/>
<evidence type="ECO:0000256" key="15">
    <source>
        <dbReference type="ARBA" id="ARBA00041260"/>
    </source>
</evidence>
<comment type="similarity">
    <text evidence="2 16">Belongs to the glycosyl hydrolase 5 (cellulase A) family.</text>
</comment>
<protein>
    <recommendedName>
        <fullName evidence="14">glucan 1,3-beta-glucosidase</fullName>
        <ecNumber evidence="14">3.2.1.58</ecNumber>
    </recommendedName>
    <alternativeName>
        <fullName evidence="15">Exo-1,3-beta-glucanase D</fullName>
    </alternativeName>
</protein>
<evidence type="ECO:0000256" key="8">
    <source>
        <dbReference type="ARBA" id="ARBA00023136"/>
    </source>
</evidence>
<reference evidence="19" key="1">
    <citation type="submission" date="2013-12" db="EMBL/GenBank/DDBJ databases">
        <title>The Genome Sequence of Aphanomyces invadans NJM9701.</title>
        <authorList>
            <consortium name="The Broad Institute Genomics Platform"/>
            <person name="Russ C."/>
            <person name="Tyler B."/>
            <person name="van West P."/>
            <person name="Dieguez-Uribeondo J."/>
            <person name="Young S.K."/>
            <person name="Zeng Q."/>
            <person name="Gargeya S."/>
            <person name="Fitzgerald M."/>
            <person name="Abouelleil A."/>
            <person name="Alvarado L."/>
            <person name="Chapman S.B."/>
            <person name="Gainer-Dewar J."/>
            <person name="Goldberg J."/>
            <person name="Griggs A."/>
            <person name="Gujja S."/>
            <person name="Hansen M."/>
            <person name="Howarth C."/>
            <person name="Imamovic A."/>
            <person name="Ireland A."/>
            <person name="Larimer J."/>
            <person name="McCowan C."/>
            <person name="Murphy C."/>
            <person name="Pearson M."/>
            <person name="Poon T.W."/>
            <person name="Priest M."/>
            <person name="Roberts A."/>
            <person name="Saif S."/>
            <person name="Shea T."/>
            <person name="Sykes S."/>
            <person name="Wortman J."/>
            <person name="Nusbaum C."/>
            <person name="Birren B."/>
        </authorList>
    </citation>
    <scope>NUCLEOTIDE SEQUENCE [LARGE SCALE GENOMIC DNA]</scope>
    <source>
        <strain evidence="19">NJM9701</strain>
    </source>
</reference>
<evidence type="ECO:0000256" key="14">
    <source>
        <dbReference type="ARBA" id="ARBA00038929"/>
    </source>
</evidence>
<evidence type="ECO:0000256" key="3">
    <source>
        <dbReference type="ARBA" id="ARBA00022475"/>
    </source>
</evidence>
<organism evidence="19">
    <name type="scientific">Aphanomyces invadans</name>
    <dbReference type="NCBI Taxonomy" id="157072"/>
    <lineage>
        <taxon>Eukaryota</taxon>
        <taxon>Sar</taxon>
        <taxon>Stramenopiles</taxon>
        <taxon>Oomycota</taxon>
        <taxon>Saprolegniomycetes</taxon>
        <taxon>Saprolegniales</taxon>
        <taxon>Verrucalvaceae</taxon>
        <taxon>Aphanomyces</taxon>
    </lineage>
</organism>
<keyword evidence="11" id="KW-0961">Cell wall biogenesis/degradation</keyword>
<sequence length="386" mass="42331">MLCLLFTATLFIATMMPATAEHVQAAIRSGAVPAHGVNLGSWLVMESWMSKQSPVWAGVPDAIAVGGEHQTMAFLGREKADPRFKLHRDTFITAADIAEIGASGMNMVRVPVGWWIMPDSTNDAWKHYSPGGLAYLDMLIKDWAVRSNVAVLVDIHAAPGSQNGRDHSSAPTSNVANWSRDEGNIARTLKVAEFLAARYSQDEAFLGLSLLNEPEGNPATNSGVDTAKLQAYYTTAVSRIRQTGNDCVLVVAPLLTEQSPTAAGWPTFLRQKNIWHDWHKYLKWGHEGQPLSELIARGTDTIARDISQWTGNPLFIGEWSLGHPDSAKAEFQDQNQGKLYASTYLAAVSKAKGGWAFWSWRADTGLPFGEGWSMRELLRGGILKLK</sequence>
<evidence type="ECO:0000256" key="12">
    <source>
        <dbReference type="ARBA" id="ARBA00036824"/>
    </source>
</evidence>
<feature type="signal peptide" evidence="17">
    <location>
        <begin position="1"/>
        <end position="20"/>
    </location>
</feature>
<dbReference type="GO" id="GO:0071555">
    <property type="term" value="P:cell wall organization"/>
    <property type="evidence" value="ECO:0007669"/>
    <property type="project" value="UniProtKB-KW"/>
</dbReference>
<dbReference type="GO" id="GO:0005576">
    <property type="term" value="C:extracellular region"/>
    <property type="evidence" value="ECO:0007669"/>
    <property type="project" value="TreeGrafter"/>
</dbReference>
<keyword evidence="4" id="KW-0812">Transmembrane</keyword>
<evidence type="ECO:0000256" key="2">
    <source>
        <dbReference type="ARBA" id="ARBA00005641"/>
    </source>
</evidence>
<dbReference type="GO" id="GO:0009986">
    <property type="term" value="C:cell surface"/>
    <property type="evidence" value="ECO:0007669"/>
    <property type="project" value="TreeGrafter"/>
</dbReference>
<dbReference type="OrthoDB" id="1887033at2759"/>
<keyword evidence="8" id="KW-0472">Membrane</keyword>
<dbReference type="GO" id="GO:0009251">
    <property type="term" value="P:glucan catabolic process"/>
    <property type="evidence" value="ECO:0007669"/>
    <property type="project" value="TreeGrafter"/>
</dbReference>
<comment type="function">
    <text evidence="13">Glucosidase involved in the degradation of cellulosic biomass. Active on lichenan.</text>
</comment>
<dbReference type="eggNOG" id="ENOG502QPYU">
    <property type="taxonomic scope" value="Eukaryota"/>
</dbReference>
<keyword evidence="5 16" id="KW-0378">Hydrolase</keyword>
<keyword evidence="9" id="KW-0325">Glycoprotein</keyword>
<dbReference type="FunFam" id="3.20.20.80:FF:000113">
    <property type="entry name" value="Glucan 1,3-beta-glucosidase"/>
    <property type="match status" value="1"/>
</dbReference>
<evidence type="ECO:0000256" key="7">
    <source>
        <dbReference type="ARBA" id="ARBA00022989"/>
    </source>
</evidence>
<evidence type="ECO:0000256" key="6">
    <source>
        <dbReference type="ARBA" id="ARBA00022968"/>
    </source>
</evidence>
<keyword evidence="7" id="KW-1133">Transmembrane helix</keyword>